<proteinExistence type="predicted"/>
<dbReference type="InterPro" id="IPR016155">
    <property type="entry name" value="Mopterin_synth/thiamin_S_b"/>
</dbReference>
<dbReference type="InterPro" id="IPR010035">
    <property type="entry name" value="Thi_S"/>
</dbReference>
<evidence type="ECO:0000313" key="1">
    <source>
        <dbReference type="EMBL" id="SKC69457.1"/>
    </source>
</evidence>
<dbReference type="NCBIfam" id="TIGR01683">
    <property type="entry name" value="thiS"/>
    <property type="match status" value="1"/>
</dbReference>
<dbReference type="Pfam" id="PF02597">
    <property type="entry name" value="ThiS"/>
    <property type="match status" value="1"/>
</dbReference>
<evidence type="ECO:0000313" key="2">
    <source>
        <dbReference type="Proteomes" id="UP000190285"/>
    </source>
</evidence>
<sequence>MIVNGNSKDFPSDITIDELIETMGFPKNIVIVKVNGKRIPKENYNEKLDKDSNIEIYSFIGGG</sequence>
<dbReference type="EMBL" id="FUZT01000005">
    <property type="protein sequence ID" value="SKC69457.1"/>
    <property type="molecule type" value="Genomic_DNA"/>
</dbReference>
<accession>A0A1T5L0A4</accession>
<dbReference type="SUPFAM" id="SSF54285">
    <property type="entry name" value="MoaD/ThiS"/>
    <property type="match status" value="1"/>
</dbReference>
<dbReference type="CDD" id="cd00565">
    <property type="entry name" value="Ubl_ThiS"/>
    <property type="match status" value="1"/>
</dbReference>
<keyword evidence="2" id="KW-1185">Reference proteome</keyword>
<gene>
    <name evidence="1" type="ORF">SAMN02194393_02261</name>
</gene>
<protein>
    <submittedName>
        <fullName evidence="1">ThiS family protein</fullName>
    </submittedName>
</protein>
<name>A0A1T5L0A4_9FIRM</name>
<dbReference type="InterPro" id="IPR012675">
    <property type="entry name" value="Beta-grasp_dom_sf"/>
</dbReference>
<reference evidence="1 2" key="1">
    <citation type="submission" date="2017-02" db="EMBL/GenBank/DDBJ databases">
        <authorList>
            <person name="Peterson S.W."/>
        </authorList>
    </citation>
    <scope>NUCLEOTIDE SEQUENCE [LARGE SCALE GENOMIC DNA]</scope>
    <source>
        <strain evidence="1 2">M1</strain>
    </source>
</reference>
<organism evidence="1 2">
    <name type="scientific">Maledivibacter halophilus</name>
    <dbReference type="NCBI Taxonomy" id="36842"/>
    <lineage>
        <taxon>Bacteria</taxon>
        <taxon>Bacillati</taxon>
        <taxon>Bacillota</taxon>
        <taxon>Clostridia</taxon>
        <taxon>Peptostreptococcales</taxon>
        <taxon>Caminicellaceae</taxon>
        <taxon>Maledivibacter</taxon>
    </lineage>
</organism>
<dbReference type="AlphaFoldDB" id="A0A1T5L0A4"/>
<dbReference type="Proteomes" id="UP000190285">
    <property type="component" value="Unassembled WGS sequence"/>
</dbReference>
<dbReference type="PANTHER" id="PTHR34472:SF1">
    <property type="entry name" value="SULFUR CARRIER PROTEIN THIS"/>
    <property type="match status" value="1"/>
</dbReference>
<dbReference type="Gene3D" id="3.10.20.30">
    <property type="match status" value="1"/>
</dbReference>
<dbReference type="PANTHER" id="PTHR34472">
    <property type="entry name" value="SULFUR CARRIER PROTEIN THIS"/>
    <property type="match status" value="1"/>
</dbReference>
<dbReference type="STRING" id="36842.SAMN02194393_02261"/>
<dbReference type="InterPro" id="IPR003749">
    <property type="entry name" value="ThiS/MoaD-like"/>
</dbReference>